<organism evidence="2">
    <name type="scientific">Dunaliella tertiolecta</name>
    <name type="common">Green alga</name>
    <dbReference type="NCBI Taxonomy" id="3047"/>
    <lineage>
        <taxon>Eukaryota</taxon>
        <taxon>Viridiplantae</taxon>
        <taxon>Chlorophyta</taxon>
        <taxon>core chlorophytes</taxon>
        <taxon>Chlorophyceae</taxon>
        <taxon>CS clade</taxon>
        <taxon>Chlamydomonadales</taxon>
        <taxon>Dunaliellaceae</taxon>
        <taxon>Dunaliella</taxon>
    </lineage>
</organism>
<feature type="compositionally biased region" description="Basic and acidic residues" evidence="1">
    <location>
        <begin position="23"/>
        <end position="35"/>
    </location>
</feature>
<evidence type="ECO:0000313" key="2">
    <source>
        <dbReference type="EMBL" id="CAE0503622.1"/>
    </source>
</evidence>
<gene>
    <name evidence="2" type="ORF">DTER00134_LOCUS18695</name>
</gene>
<proteinExistence type="predicted"/>
<sequence>MRAMQQESSTTSSAEMGDDDLSSQEKEVCQQEVGKRMRQSRTRKHKQLRKRDISARPAAGLPIAHPHPARRSARLRPSGLSCTAGAGEHELQRCLQLLDQLPQRSSYAQHRRRCVQKAIDLLSRKDRTDTQAQELSGLLHQLQLR</sequence>
<dbReference type="AlphaFoldDB" id="A0A7S3R5W8"/>
<protein>
    <submittedName>
        <fullName evidence="2">Uncharacterized protein</fullName>
    </submittedName>
</protein>
<feature type="compositionally biased region" description="Basic residues" evidence="1">
    <location>
        <begin position="36"/>
        <end position="49"/>
    </location>
</feature>
<accession>A0A7S3R5W8</accession>
<evidence type="ECO:0000256" key="1">
    <source>
        <dbReference type="SAM" id="MobiDB-lite"/>
    </source>
</evidence>
<name>A0A7S3R5W8_DUNTE</name>
<feature type="compositionally biased region" description="Polar residues" evidence="1">
    <location>
        <begin position="1"/>
        <end position="14"/>
    </location>
</feature>
<dbReference type="EMBL" id="HBIP01030782">
    <property type="protein sequence ID" value="CAE0503622.1"/>
    <property type="molecule type" value="Transcribed_RNA"/>
</dbReference>
<feature type="region of interest" description="Disordered" evidence="1">
    <location>
        <begin position="1"/>
        <end position="81"/>
    </location>
</feature>
<reference evidence="2" key="1">
    <citation type="submission" date="2021-01" db="EMBL/GenBank/DDBJ databases">
        <authorList>
            <person name="Corre E."/>
            <person name="Pelletier E."/>
            <person name="Niang G."/>
            <person name="Scheremetjew M."/>
            <person name="Finn R."/>
            <person name="Kale V."/>
            <person name="Holt S."/>
            <person name="Cochrane G."/>
            <person name="Meng A."/>
            <person name="Brown T."/>
            <person name="Cohen L."/>
        </authorList>
    </citation>
    <scope>NUCLEOTIDE SEQUENCE</scope>
    <source>
        <strain evidence="2">CCMP1320</strain>
    </source>
</reference>